<feature type="coiled-coil region" evidence="4">
    <location>
        <begin position="625"/>
        <end position="656"/>
    </location>
</feature>
<evidence type="ECO:0000256" key="2">
    <source>
        <dbReference type="ARBA" id="ARBA00022614"/>
    </source>
</evidence>
<name>A0A8K1FF52_PYTOL</name>
<reference evidence="6" key="1">
    <citation type="submission" date="2019-03" db="EMBL/GenBank/DDBJ databases">
        <title>Long read genome sequence of the mycoparasitic Pythium oligandrum ATCC 38472 isolated from sugarbeet rhizosphere.</title>
        <authorList>
            <person name="Gaulin E."/>
        </authorList>
    </citation>
    <scope>NUCLEOTIDE SEQUENCE</scope>
    <source>
        <strain evidence="6">ATCC 38472_TT</strain>
    </source>
</reference>
<evidence type="ECO:0000256" key="3">
    <source>
        <dbReference type="ARBA" id="ARBA00022737"/>
    </source>
</evidence>
<feature type="compositionally biased region" description="Low complexity" evidence="5">
    <location>
        <begin position="39"/>
        <end position="61"/>
    </location>
</feature>
<dbReference type="PANTHER" id="PTHR24113">
    <property type="entry name" value="RAN GTPASE-ACTIVATING PROTEIN 1"/>
    <property type="match status" value="1"/>
</dbReference>
<dbReference type="GO" id="GO:0031267">
    <property type="term" value="F:small GTPase binding"/>
    <property type="evidence" value="ECO:0007669"/>
    <property type="project" value="TreeGrafter"/>
</dbReference>
<dbReference type="AlphaFoldDB" id="A0A8K1FF52"/>
<keyword evidence="7" id="KW-1185">Reference proteome</keyword>
<evidence type="ECO:0000313" key="6">
    <source>
        <dbReference type="EMBL" id="TMW57317.1"/>
    </source>
</evidence>
<keyword evidence="4" id="KW-0175">Coiled coil</keyword>
<keyword evidence="1" id="KW-0343">GTPase activation</keyword>
<protein>
    <submittedName>
        <fullName evidence="6">Uncharacterized protein</fullName>
    </submittedName>
</protein>
<dbReference type="InterPro" id="IPR027038">
    <property type="entry name" value="RanGap"/>
</dbReference>
<dbReference type="GO" id="GO:0005634">
    <property type="term" value="C:nucleus"/>
    <property type="evidence" value="ECO:0007669"/>
    <property type="project" value="TreeGrafter"/>
</dbReference>
<evidence type="ECO:0000256" key="1">
    <source>
        <dbReference type="ARBA" id="ARBA00022468"/>
    </source>
</evidence>
<keyword evidence="2" id="KW-0433">Leucine-rich repeat</keyword>
<evidence type="ECO:0000313" key="7">
    <source>
        <dbReference type="Proteomes" id="UP000794436"/>
    </source>
</evidence>
<evidence type="ECO:0000256" key="4">
    <source>
        <dbReference type="SAM" id="Coils"/>
    </source>
</evidence>
<feature type="coiled-coil region" evidence="4">
    <location>
        <begin position="342"/>
        <end position="376"/>
    </location>
</feature>
<feature type="compositionally biased region" description="Basic and acidic residues" evidence="5">
    <location>
        <begin position="21"/>
        <end position="37"/>
    </location>
</feature>
<dbReference type="OrthoDB" id="167407at2759"/>
<feature type="region of interest" description="Disordered" evidence="5">
    <location>
        <begin position="381"/>
        <end position="400"/>
    </location>
</feature>
<dbReference type="InterPro" id="IPR032675">
    <property type="entry name" value="LRR_dom_sf"/>
</dbReference>
<comment type="caution">
    <text evidence="6">The sequence shown here is derived from an EMBL/GenBank/DDBJ whole genome shotgun (WGS) entry which is preliminary data.</text>
</comment>
<dbReference type="GO" id="GO:0048471">
    <property type="term" value="C:perinuclear region of cytoplasm"/>
    <property type="evidence" value="ECO:0007669"/>
    <property type="project" value="TreeGrafter"/>
</dbReference>
<gene>
    <name evidence="6" type="ORF">Poli38472_003242</name>
</gene>
<dbReference type="PANTHER" id="PTHR24113:SF12">
    <property type="entry name" value="RAN GTPASE-ACTIVATING PROTEIN 1"/>
    <property type="match status" value="1"/>
</dbReference>
<organism evidence="6 7">
    <name type="scientific">Pythium oligandrum</name>
    <name type="common">Mycoparasitic fungus</name>
    <dbReference type="NCBI Taxonomy" id="41045"/>
    <lineage>
        <taxon>Eukaryota</taxon>
        <taxon>Sar</taxon>
        <taxon>Stramenopiles</taxon>
        <taxon>Oomycota</taxon>
        <taxon>Peronosporomycetes</taxon>
        <taxon>Pythiales</taxon>
        <taxon>Pythiaceae</taxon>
        <taxon>Pythium</taxon>
    </lineage>
</organism>
<feature type="region of interest" description="Disordered" evidence="5">
    <location>
        <begin position="1"/>
        <end position="81"/>
    </location>
</feature>
<dbReference type="GO" id="GO:0005829">
    <property type="term" value="C:cytosol"/>
    <property type="evidence" value="ECO:0007669"/>
    <property type="project" value="TreeGrafter"/>
</dbReference>
<proteinExistence type="predicted"/>
<sequence length="982" mass="110288">MSKSYGTTCSLDLLASDDDDTRTAHDEDASPDKEPRPELVLSTSTSSLMLQGAATGTTITRKTSKTKHSKSTTSTTARKAVRSECSNQRVCGNDVNVPASSGAPEALEVEQVRDQLEFCRRELAHVREEKSEIESAFRRLDKEIGNGYNLVERKEKEMKIAELMAKNQKMAQMLEKEVQTQNTLRVVNSELQEQVHRQQEQLTLVNQVLSSLEAKHTALIDTNRQLSSNHASAQDRISTLQEQVHTLQAQLLDENSHEVSAYEAKVQSWESRYLQLQQRFDEKTQLLNAEQDRTKALQEEVEWHRRQEERLKQELMQVHDHTIKMSGTIKTMEAKLEATLPAAQAASTLERMKQRVRVLEEEVLSKNRQLADLMQTTNELLAGDRPTGKTGRSRRPNEQQAISVTRVRAMTSRMATLTERLRATEDALDHKIQCLDLLLRMIPHLLQQLDALQDKYHAASESNSILTSAVEQLQQQPEACDTLLPGPGGALSLAREEYIISASYQPDLLMGYTVWKAFSDSLAPRTPTKRGIKNFMPFQAASVIRTTYNGEEERIALIVADKDDANGVTFLNRAKINAFLQFAQGEKASKKFKALVLTKLAEILTKQRELMHQYSSESAYYKISLATIEQEVEHLKKKLKRQFEAYQERMESHTTTTDCSTTRSHLINKIVDLLIENQTHQQSTFLTQPIASTSDILISSKAIIAHQGVFGDDPELDLSRCDLNDQDIESLLLKIQVSGVRLRGLYIEGNNITDDGAATIAEFLEACPAFLRDVNLDNNRQITAHGIKRIKDGLGRNSRVQRVVTSSRNNIIQGLAVQQEFDLIGAPSVVLQVKLPDVDDDLGAQQDEHVTAMVQQLRDRGLSEAAISTQSFARAQVVYKGTQARKPVAASRMSATAKKEQLRRDKEVKFRAVEAAIRRAQSSTPKARVSESSKSSINLARIQYLTKSRARAIDNSSTATSSRQRKLQFAQSHLATIRGLQR</sequence>
<dbReference type="Proteomes" id="UP000794436">
    <property type="component" value="Unassembled WGS sequence"/>
</dbReference>
<dbReference type="EMBL" id="SPLM01000144">
    <property type="protein sequence ID" value="TMW57317.1"/>
    <property type="molecule type" value="Genomic_DNA"/>
</dbReference>
<dbReference type="GO" id="GO:0006913">
    <property type="term" value="P:nucleocytoplasmic transport"/>
    <property type="evidence" value="ECO:0007669"/>
    <property type="project" value="TreeGrafter"/>
</dbReference>
<feature type="coiled-coil region" evidence="4">
    <location>
        <begin position="109"/>
        <end position="314"/>
    </location>
</feature>
<dbReference type="GO" id="GO:0005096">
    <property type="term" value="F:GTPase activator activity"/>
    <property type="evidence" value="ECO:0007669"/>
    <property type="project" value="UniProtKB-KW"/>
</dbReference>
<dbReference type="SUPFAM" id="SSF52047">
    <property type="entry name" value="RNI-like"/>
    <property type="match status" value="1"/>
</dbReference>
<evidence type="ECO:0000256" key="5">
    <source>
        <dbReference type="SAM" id="MobiDB-lite"/>
    </source>
</evidence>
<accession>A0A8K1FF52</accession>
<dbReference type="Gene3D" id="3.80.10.10">
    <property type="entry name" value="Ribonuclease Inhibitor"/>
    <property type="match status" value="1"/>
</dbReference>
<keyword evidence="3" id="KW-0677">Repeat</keyword>